<dbReference type="Pfam" id="PF00026">
    <property type="entry name" value="Asp"/>
    <property type="match status" value="1"/>
</dbReference>
<protein>
    <submittedName>
        <fullName evidence="6">Aspartyl protease</fullName>
    </submittedName>
</protein>
<keyword evidence="4" id="KW-0378">Hydrolase</keyword>
<comment type="caution">
    <text evidence="6">The sequence shown here is derived from an EMBL/GenBank/DDBJ whole genome shotgun (WGS) entry which is preliminary data.</text>
</comment>
<dbReference type="GO" id="GO:0004190">
    <property type="term" value="F:aspartic-type endopeptidase activity"/>
    <property type="evidence" value="ECO:0007669"/>
    <property type="project" value="UniProtKB-KW"/>
</dbReference>
<proteinExistence type="inferred from homology"/>
<reference evidence="6" key="1">
    <citation type="submission" date="2013-12" db="EMBL/GenBank/DDBJ databases">
        <authorList>
            <person name="Omoto C.K."/>
            <person name="Sibley D."/>
            <person name="Venepally P."/>
            <person name="Hadjithomas M."/>
            <person name="Karamycheva S."/>
            <person name="Brunk B."/>
            <person name="Roos D."/>
            <person name="Caler E."/>
            <person name="Lorenzi H."/>
        </authorList>
    </citation>
    <scope>NUCLEOTIDE SEQUENCE</scope>
</reference>
<evidence type="ECO:0000259" key="5">
    <source>
        <dbReference type="PROSITE" id="PS51767"/>
    </source>
</evidence>
<evidence type="ECO:0000256" key="1">
    <source>
        <dbReference type="ARBA" id="ARBA00007447"/>
    </source>
</evidence>
<gene>
    <name evidence="6" type="ORF">GNI_157810</name>
</gene>
<dbReference type="Proteomes" id="UP000019763">
    <property type="component" value="Unassembled WGS sequence"/>
</dbReference>
<dbReference type="PANTHER" id="PTHR47966:SF51">
    <property type="entry name" value="BETA-SITE APP-CLEAVING ENZYME, ISOFORM A-RELATED"/>
    <property type="match status" value="1"/>
</dbReference>
<name>A0A023AZA9_GRENI</name>
<keyword evidence="3" id="KW-0064">Aspartyl protease</keyword>
<accession>A0A023AZA9</accession>
<evidence type="ECO:0000256" key="4">
    <source>
        <dbReference type="ARBA" id="ARBA00022801"/>
    </source>
</evidence>
<dbReference type="VEuPathDB" id="CryptoDB:GNI_157810"/>
<dbReference type="OrthoDB" id="771136at2759"/>
<comment type="similarity">
    <text evidence="1">Belongs to the peptidase A1 family.</text>
</comment>
<dbReference type="InterPro" id="IPR033121">
    <property type="entry name" value="PEPTIDASE_A1"/>
</dbReference>
<dbReference type="EMBL" id="AFNH02001174">
    <property type="protein sequence ID" value="EZG43818.1"/>
    <property type="molecule type" value="Genomic_DNA"/>
</dbReference>
<dbReference type="PANTHER" id="PTHR47966">
    <property type="entry name" value="BETA-SITE APP-CLEAVING ENZYME, ISOFORM A-RELATED"/>
    <property type="match status" value="1"/>
</dbReference>
<evidence type="ECO:0000256" key="3">
    <source>
        <dbReference type="ARBA" id="ARBA00022750"/>
    </source>
</evidence>
<feature type="domain" description="Peptidase A1" evidence="5">
    <location>
        <begin position="1"/>
        <end position="205"/>
    </location>
</feature>
<evidence type="ECO:0000313" key="7">
    <source>
        <dbReference type="Proteomes" id="UP000019763"/>
    </source>
</evidence>
<dbReference type="GO" id="GO:0006508">
    <property type="term" value="P:proteolysis"/>
    <property type="evidence" value="ECO:0007669"/>
    <property type="project" value="UniProtKB-KW"/>
</dbReference>
<keyword evidence="2 6" id="KW-0645">Protease</keyword>
<dbReference type="Gene3D" id="2.40.70.10">
    <property type="entry name" value="Acid Proteases"/>
    <property type="match status" value="1"/>
</dbReference>
<organism evidence="6 7">
    <name type="scientific">Gregarina niphandrodes</name>
    <name type="common">Septate eugregarine</name>
    <dbReference type="NCBI Taxonomy" id="110365"/>
    <lineage>
        <taxon>Eukaryota</taxon>
        <taxon>Sar</taxon>
        <taxon>Alveolata</taxon>
        <taxon>Apicomplexa</taxon>
        <taxon>Conoidasida</taxon>
        <taxon>Gregarinasina</taxon>
        <taxon>Eugregarinorida</taxon>
        <taxon>Gregarinidae</taxon>
        <taxon>Gregarina</taxon>
    </lineage>
</organism>
<dbReference type="CDD" id="cd05471">
    <property type="entry name" value="pepsin_like"/>
    <property type="match status" value="1"/>
</dbReference>
<sequence length="205" mass="23233">MSRLSWDGLIGLGFTTPEQIREHRLSLIDQIKLHNSLRELGLRNQFSYYANDKDGFFNLGGLNEKFADKQINWIVGKNKEGYWSSRLSSVEIGGIPYRQECDAIFDTGTLMTYVPTSVYDRLWSAGCSVPDVTLVFGETRLPLKKEALVSATTTNECSYTFAPEPGSLRSELKQECWTLGYAWFASYPTIFDWEGDEPLLGFLVV</sequence>
<evidence type="ECO:0000256" key="2">
    <source>
        <dbReference type="ARBA" id="ARBA00022670"/>
    </source>
</evidence>
<dbReference type="RefSeq" id="XP_011133002.1">
    <property type="nucleotide sequence ID" value="XM_011134700.1"/>
</dbReference>
<evidence type="ECO:0000313" key="6">
    <source>
        <dbReference type="EMBL" id="EZG43818.1"/>
    </source>
</evidence>
<dbReference type="SUPFAM" id="SSF50630">
    <property type="entry name" value="Acid proteases"/>
    <property type="match status" value="1"/>
</dbReference>
<keyword evidence="7" id="KW-1185">Reference proteome</keyword>
<dbReference type="InterPro" id="IPR021109">
    <property type="entry name" value="Peptidase_aspartic_dom_sf"/>
</dbReference>
<dbReference type="AlphaFoldDB" id="A0A023AZA9"/>
<dbReference type="InterPro" id="IPR034164">
    <property type="entry name" value="Pepsin-like_dom"/>
</dbReference>
<dbReference type="InterPro" id="IPR001461">
    <property type="entry name" value="Aspartic_peptidase_A1"/>
</dbReference>
<dbReference type="GeneID" id="22915495"/>
<dbReference type="PROSITE" id="PS51767">
    <property type="entry name" value="PEPTIDASE_A1"/>
    <property type="match status" value="1"/>
</dbReference>